<keyword evidence="2" id="KW-0067">ATP-binding</keyword>
<protein>
    <recommendedName>
        <fullName evidence="5">L-seryl-tRNA(Sec) kinase</fullName>
    </recommendedName>
</protein>
<name>A0AAV2TK79_CALDB</name>
<evidence type="ECO:0000313" key="4">
    <source>
        <dbReference type="Proteomes" id="UP001497525"/>
    </source>
</evidence>
<gene>
    <name evidence="3" type="ORF">CDAUBV1_LOCUS9899</name>
</gene>
<dbReference type="Proteomes" id="UP001497525">
    <property type="component" value="Unassembled WGS sequence"/>
</dbReference>
<dbReference type="EMBL" id="CAXLJL010000268">
    <property type="protein sequence ID" value="CAL5135787.1"/>
    <property type="molecule type" value="Genomic_DNA"/>
</dbReference>
<evidence type="ECO:0000256" key="1">
    <source>
        <dbReference type="ARBA" id="ARBA00022741"/>
    </source>
</evidence>
<dbReference type="AlphaFoldDB" id="A0AAV2TK79"/>
<accession>A0AAV2TK79</accession>
<sequence>MSKVTLITLIGLPGSGKSTLCSRLKQFAGEGSSVLWIEYDRIIPKHAFIPEDHEHCDWKKWRSYIADFVEYLVRKSQEIQAVKKLPDEVNQELLSLVELPPTLSSTIFILLDDNFYYTSMRKIFYLMAKKYSLGFASLQCRCSVDQCVAFNALRPSPVPEEIIRLMSSKIEWPDIKSNRWEKHTFIVDMSLPLSFEVVKEIMNFLGLVSTQPYSHVEELEEIAHRENDQSVNANSIIHAVDNHLRGAVGEFMLSHDNAWKKRHSALMQNLKSETLMEIKAKIPGRSSPDIRSKLCDEAVSLFRHKLLSRNLE</sequence>
<reference evidence="3" key="1">
    <citation type="submission" date="2024-06" db="EMBL/GenBank/DDBJ databases">
        <authorList>
            <person name="Liu X."/>
            <person name="Lenzi L."/>
            <person name="Haldenby T S."/>
            <person name="Uol C."/>
        </authorList>
    </citation>
    <scope>NUCLEOTIDE SEQUENCE</scope>
</reference>
<keyword evidence="1" id="KW-0547">Nucleotide-binding</keyword>
<dbReference type="Pfam" id="PF08433">
    <property type="entry name" value="KTI12"/>
    <property type="match status" value="1"/>
</dbReference>
<evidence type="ECO:0000256" key="2">
    <source>
        <dbReference type="ARBA" id="ARBA00022840"/>
    </source>
</evidence>
<dbReference type="InterPro" id="IPR027417">
    <property type="entry name" value="P-loop_NTPase"/>
</dbReference>
<comment type="caution">
    <text evidence="3">The sequence shown here is derived from an EMBL/GenBank/DDBJ whole genome shotgun (WGS) entry which is preliminary data.</text>
</comment>
<dbReference type="Gene3D" id="3.40.50.300">
    <property type="entry name" value="P-loop containing nucleotide triphosphate hydrolases"/>
    <property type="match status" value="1"/>
</dbReference>
<dbReference type="InterPro" id="IPR052648">
    <property type="entry name" value="Ser-tRNA(Sec)_kinase"/>
</dbReference>
<organism evidence="3 4">
    <name type="scientific">Calicophoron daubneyi</name>
    <name type="common">Rumen fluke</name>
    <name type="synonym">Paramphistomum daubneyi</name>
    <dbReference type="NCBI Taxonomy" id="300641"/>
    <lineage>
        <taxon>Eukaryota</taxon>
        <taxon>Metazoa</taxon>
        <taxon>Spiralia</taxon>
        <taxon>Lophotrochozoa</taxon>
        <taxon>Platyhelminthes</taxon>
        <taxon>Trematoda</taxon>
        <taxon>Digenea</taxon>
        <taxon>Plagiorchiida</taxon>
        <taxon>Pronocephalata</taxon>
        <taxon>Paramphistomoidea</taxon>
        <taxon>Paramphistomidae</taxon>
        <taxon>Calicophoron</taxon>
    </lineage>
</organism>
<proteinExistence type="predicted"/>
<evidence type="ECO:0008006" key="5">
    <source>
        <dbReference type="Google" id="ProtNLM"/>
    </source>
</evidence>
<evidence type="ECO:0000313" key="3">
    <source>
        <dbReference type="EMBL" id="CAL5135787.1"/>
    </source>
</evidence>
<dbReference type="GO" id="GO:0005524">
    <property type="term" value="F:ATP binding"/>
    <property type="evidence" value="ECO:0007669"/>
    <property type="project" value="UniProtKB-KW"/>
</dbReference>
<dbReference type="SUPFAM" id="SSF52540">
    <property type="entry name" value="P-loop containing nucleoside triphosphate hydrolases"/>
    <property type="match status" value="1"/>
</dbReference>
<dbReference type="PANTHER" id="PTHR20873:SF0">
    <property type="entry name" value="L-SERYL-TRNA(SEC) KINASE"/>
    <property type="match status" value="1"/>
</dbReference>
<dbReference type="InterPro" id="IPR013641">
    <property type="entry name" value="KTI12/PSTK"/>
</dbReference>
<dbReference type="PANTHER" id="PTHR20873">
    <property type="entry name" value="L-SERYL-TRNA(SEC) KINASE"/>
    <property type="match status" value="1"/>
</dbReference>
<dbReference type="GO" id="GO:0016301">
    <property type="term" value="F:kinase activity"/>
    <property type="evidence" value="ECO:0007669"/>
    <property type="project" value="TreeGrafter"/>
</dbReference>
<dbReference type="GO" id="GO:0000049">
    <property type="term" value="F:tRNA binding"/>
    <property type="evidence" value="ECO:0007669"/>
    <property type="project" value="TreeGrafter"/>
</dbReference>